<dbReference type="Gene3D" id="3.40.50.720">
    <property type="entry name" value="NAD(P)-binding Rossmann-like Domain"/>
    <property type="match status" value="1"/>
</dbReference>
<gene>
    <name evidence="3" type="ORF">B0T20DRAFT_400824</name>
</gene>
<dbReference type="PRINTS" id="PR00081">
    <property type="entry name" value="GDHRDH"/>
</dbReference>
<dbReference type="GO" id="GO:0006633">
    <property type="term" value="P:fatty acid biosynthetic process"/>
    <property type="evidence" value="ECO:0007669"/>
    <property type="project" value="TreeGrafter"/>
</dbReference>
<keyword evidence="4" id="KW-1185">Reference proteome</keyword>
<organism evidence="3 4">
    <name type="scientific">Sordaria brevicollis</name>
    <dbReference type="NCBI Taxonomy" id="83679"/>
    <lineage>
        <taxon>Eukaryota</taxon>
        <taxon>Fungi</taxon>
        <taxon>Dikarya</taxon>
        <taxon>Ascomycota</taxon>
        <taxon>Pezizomycotina</taxon>
        <taxon>Sordariomycetes</taxon>
        <taxon>Sordariomycetidae</taxon>
        <taxon>Sordariales</taxon>
        <taxon>Sordariaceae</taxon>
        <taxon>Sordaria</taxon>
    </lineage>
</organism>
<evidence type="ECO:0000313" key="4">
    <source>
        <dbReference type="Proteomes" id="UP001281003"/>
    </source>
</evidence>
<comment type="caution">
    <text evidence="3">The sequence shown here is derived from an EMBL/GenBank/DDBJ whole genome shotgun (WGS) entry which is preliminary data.</text>
</comment>
<dbReference type="AlphaFoldDB" id="A0AAE0UHM5"/>
<dbReference type="PANTHER" id="PTHR42760">
    <property type="entry name" value="SHORT-CHAIN DEHYDROGENASES/REDUCTASES FAMILY MEMBER"/>
    <property type="match status" value="1"/>
</dbReference>
<dbReference type="Pfam" id="PF13561">
    <property type="entry name" value="adh_short_C2"/>
    <property type="match status" value="1"/>
</dbReference>
<evidence type="ECO:0000256" key="2">
    <source>
        <dbReference type="ARBA" id="ARBA00022857"/>
    </source>
</evidence>
<dbReference type="SUPFAM" id="SSF51735">
    <property type="entry name" value="NAD(P)-binding Rossmann-fold domains"/>
    <property type="match status" value="1"/>
</dbReference>
<dbReference type="PANTHER" id="PTHR42760:SF121">
    <property type="entry name" value="3-OXOACYL-(ACYL-CARRIER-PROTEIN) REDUCTASE"/>
    <property type="match status" value="1"/>
</dbReference>
<dbReference type="GO" id="GO:0016616">
    <property type="term" value="F:oxidoreductase activity, acting on the CH-OH group of donors, NAD or NADP as acceptor"/>
    <property type="evidence" value="ECO:0007669"/>
    <property type="project" value="TreeGrafter"/>
</dbReference>
<keyword evidence="2" id="KW-0521">NADP</keyword>
<evidence type="ECO:0000313" key="3">
    <source>
        <dbReference type="EMBL" id="KAK3403389.1"/>
    </source>
</evidence>
<sequence>MIANAGIVAAQPLLSVNPDDFRHMLNVNVVGVFNCYRAAAEQFIKQGTSGKLIGASSVAGLRGQLMLGPYSSSKFAVRGLTQAFAAELAGHGITANAYAPGVVETGMWDTIGEGVERAEGLEVTEGAKGRVIKRFTEGMVPLRKSCSPEDVAGLVGFLASDGADYITGQTHAVDGGIYFT</sequence>
<dbReference type="PROSITE" id="PS00061">
    <property type="entry name" value="ADH_SHORT"/>
    <property type="match status" value="1"/>
</dbReference>
<comment type="similarity">
    <text evidence="1">Belongs to the short-chain dehydrogenases/reductases (SDR) family.</text>
</comment>
<reference evidence="3" key="2">
    <citation type="submission" date="2023-07" db="EMBL/GenBank/DDBJ databases">
        <authorList>
            <consortium name="Lawrence Berkeley National Laboratory"/>
            <person name="Haridas S."/>
            <person name="Hensen N."/>
            <person name="Bonometti L."/>
            <person name="Westerberg I."/>
            <person name="Brannstrom I.O."/>
            <person name="Guillou S."/>
            <person name="Cros-Aarteil S."/>
            <person name="Calhoun S."/>
            <person name="Kuo A."/>
            <person name="Mondo S."/>
            <person name="Pangilinan J."/>
            <person name="Riley R."/>
            <person name="LaButti K."/>
            <person name="Andreopoulos B."/>
            <person name="Lipzen A."/>
            <person name="Chen C."/>
            <person name="Yanf M."/>
            <person name="Daum C."/>
            <person name="Ng V."/>
            <person name="Clum A."/>
            <person name="Steindorff A."/>
            <person name="Ohm R."/>
            <person name="Martin F."/>
            <person name="Silar P."/>
            <person name="Natvig D."/>
            <person name="Lalanne C."/>
            <person name="Gautier V."/>
            <person name="Ament-velasquez S.L."/>
            <person name="Kruys A."/>
            <person name="Hutchinson M.I."/>
            <person name="Powell A.J."/>
            <person name="Barry K."/>
            <person name="Miller A.N."/>
            <person name="Grigoriev I.V."/>
            <person name="Debuchy R."/>
            <person name="Gladieux P."/>
            <person name="Thoren M.H."/>
            <person name="Johannesson H."/>
        </authorList>
    </citation>
    <scope>NUCLEOTIDE SEQUENCE</scope>
    <source>
        <strain evidence="3">FGSC 1904</strain>
    </source>
</reference>
<dbReference type="InterPro" id="IPR036291">
    <property type="entry name" value="NAD(P)-bd_dom_sf"/>
</dbReference>
<dbReference type="InterPro" id="IPR002347">
    <property type="entry name" value="SDR_fam"/>
</dbReference>
<dbReference type="Proteomes" id="UP001281003">
    <property type="component" value="Unassembled WGS sequence"/>
</dbReference>
<dbReference type="EMBL" id="JAUTDP010000001">
    <property type="protein sequence ID" value="KAK3403389.1"/>
    <property type="molecule type" value="Genomic_DNA"/>
</dbReference>
<reference evidence="3" key="1">
    <citation type="journal article" date="2023" name="Mol. Phylogenet. Evol.">
        <title>Genome-scale phylogeny and comparative genomics of the fungal order Sordariales.</title>
        <authorList>
            <person name="Hensen N."/>
            <person name="Bonometti L."/>
            <person name="Westerberg I."/>
            <person name="Brannstrom I.O."/>
            <person name="Guillou S."/>
            <person name="Cros-Aarteil S."/>
            <person name="Calhoun S."/>
            <person name="Haridas S."/>
            <person name="Kuo A."/>
            <person name="Mondo S."/>
            <person name="Pangilinan J."/>
            <person name="Riley R."/>
            <person name="LaButti K."/>
            <person name="Andreopoulos B."/>
            <person name="Lipzen A."/>
            <person name="Chen C."/>
            <person name="Yan M."/>
            <person name="Daum C."/>
            <person name="Ng V."/>
            <person name="Clum A."/>
            <person name="Steindorff A."/>
            <person name="Ohm R.A."/>
            <person name="Martin F."/>
            <person name="Silar P."/>
            <person name="Natvig D.O."/>
            <person name="Lalanne C."/>
            <person name="Gautier V."/>
            <person name="Ament-Velasquez S.L."/>
            <person name="Kruys A."/>
            <person name="Hutchinson M.I."/>
            <person name="Powell A.J."/>
            <person name="Barry K."/>
            <person name="Miller A.N."/>
            <person name="Grigoriev I.V."/>
            <person name="Debuchy R."/>
            <person name="Gladieux P."/>
            <person name="Hiltunen Thoren M."/>
            <person name="Johannesson H."/>
        </authorList>
    </citation>
    <scope>NUCLEOTIDE SEQUENCE</scope>
    <source>
        <strain evidence="3">FGSC 1904</strain>
    </source>
</reference>
<evidence type="ECO:0000256" key="1">
    <source>
        <dbReference type="ARBA" id="ARBA00006484"/>
    </source>
</evidence>
<accession>A0AAE0UHM5</accession>
<proteinExistence type="inferred from homology"/>
<dbReference type="InterPro" id="IPR020904">
    <property type="entry name" value="Sc_DH/Rdtase_CS"/>
</dbReference>
<dbReference type="GO" id="GO:0048038">
    <property type="term" value="F:quinone binding"/>
    <property type="evidence" value="ECO:0007669"/>
    <property type="project" value="TreeGrafter"/>
</dbReference>
<protein>
    <submittedName>
        <fullName evidence="3">Uncharacterized protein</fullName>
    </submittedName>
</protein>
<name>A0AAE0UHM5_SORBR</name>